<keyword evidence="11" id="KW-1185">Reference proteome</keyword>
<comment type="subcellular location">
    <subcellularLocation>
        <location evidence="1">Cell membrane</location>
        <topology evidence="1">Multi-pass membrane protein</topology>
    </subcellularLocation>
</comment>
<feature type="transmembrane region" description="Helical" evidence="8">
    <location>
        <begin position="332"/>
        <end position="356"/>
    </location>
</feature>
<dbReference type="AlphaFoldDB" id="A0A3S9PVE6"/>
<dbReference type="PROSITE" id="PS50156">
    <property type="entry name" value="SSD"/>
    <property type="match status" value="1"/>
</dbReference>
<evidence type="ECO:0000256" key="7">
    <source>
        <dbReference type="SAM" id="MobiDB-lite"/>
    </source>
</evidence>
<dbReference type="PANTHER" id="PTHR33406:SF13">
    <property type="entry name" value="MEMBRANE PROTEIN YDFJ"/>
    <property type="match status" value="1"/>
</dbReference>
<evidence type="ECO:0000256" key="3">
    <source>
        <dbReference type="ARBA" id="ARBA00022692"/>
    </source>
</evidence>
<dbReference type="Proteomes" id="UP000280344">
    <property type="component" value="Chromosome"/>
</dbReference>
<dbReference type="RefSeq" id="WP_126703118.1">
    <property type="nucleotide sequence ID" value="NZ_CP034593.1"/>
</dbReference>
<gene>
    <name evidence="10" type="ORF">EJ997_02100</name>
</gene>
<feature type="transmembrane region" description="Helical" evidence="8">
    <location>
        <begin position="723"/>
        <end position="746"/>
    </location>
</feature>
<dbReference type="PANTHER" id="PTHR33406">
    <property type="entry name" value="MEMBRANE PROTEIN MJ1562-RELATED"/>
    <property type="match status" value="1"/>
</dbReference>
<feature type="region of interest" description="Disordered" evidence="7">
    <location>
        <begin position="859"/>
        <end position="906"/>
    </location>
</feature>
<feature type="transmembrane region" description="Helical" evidence="8">
    <location>
        <begin position="685"/>
        <end position="711"/>
    </location>
</feature>
<dbReference type="InterPro" id="IPR050545">
    <property type="entry name" value="Mycobact_MmpL"/>
</dbReference>
<feature type="transmembrane region" description="Helical" evidence="8">
    <location>
        <begin position="12"/>
        <end position="37"/>
    </location>
</feature>
<feature type="coiled-coil region" evidence="6">
    <location>
        <begin position="138"/>
        <end position="219"/>
    </location>
</feature>
<dbReference type="OrthoDB" id="7051771at2"/>
<feature type="transmembrane region" description="Helical" evidence="8">
    <location>
        <begin position="438"/>
        <end position="461"/>
    </location>
</feature>
<keyword evidence="2" id="KW-1003">Cell membrane</keyword>
<proteinExistence type="predicted"/>
<feature type="transmembrane region" description="Helical" evidence="8">
    <location>
        <begin position="659"/>
        <end position="678"/>
    </location>
</feature>
<feature type="transmembrane region" description="Helical" evidence="8">
    <location>
        <begin position="409"/>
        <end position="432"/>
    </location>
</feature>
<organism evidence="10 11">
    <name type="scientific">Flaviflexus ciconiae</name>
    <dbReference type="NCBI Taxonomy" id="2496867"/>
    <lineage>
        <taxon>Bacteria</taxon>
        <taxon>Bacillati</taxon>
        <taxon>Actinomycetota</taxon>
        <taxon>Actinomycetes</taxon>
        <taxon>Actinomycetales</taxon>
        <taxon>Actinomycetaceae</taxon>
        <taxon>Flaviflexus</taxon>
    </lineage>
</organism>
<dbReference type="Gene3D" id="1.20.120.330">
    <property type="entry name" value="Nucleotidyltransferases domain 2"/>
    <property type="match status" value="1"/>
</dbReference>
<name>A0A3S9PVE6_9ACTO</name>
<dbReference type="InterPro" id="IPR000731">
    <property type="entry name" value="SSD"/>
</dbReference>
<dbReference type="EMBL" id="CP034593">
    <property type="protein sequence ID" value="AZQ76309.1"/>
    <property type="molecule type" value="Genomic_DNA"/>
</dbReference>
<dbReference type="Pfam" id="PF03176">
    <property type="entry name" value="MMPL"/>
    <property type="match status" value="2"/>
</dbReference>
<dbReference type="SUPFAM" id="SSF82866">
    <property type="entry name" value="Multidrug efflux transporter AcrB transmembrane domain"/>
    <property type="match status" value="2"/>
</dbReference>
<evidence type="ECO:0000313" key="10">
    <source>
        <dbReference type="EMBL" id="AZQ76309.1"/>
    </source>
</evidence>
<protein>
    <submittedName>
        <fullName evidence="10">RND transporter</fullName>
    </submittedName>
</protein>
<accession>A0A3S9PVE6</accession>
<evidence type="ECO:0000259" key="9">
    <source>
        <dbReference type="PROSITE" id="PS50156"/>
    </source>
</evidence>
<feature type="transmembrane region" description="Helical" evidence="8">
    <location>
        <begin position="305"/>
        <end position="325"/>
    </location>
</feature>
<feature type="transmembrane region" description="Helical" evidence="8">
    <location>
        <begin position="797"/>
        <end position="819"/>
    </location>
</feature>
<evidence type="ECO:0000256" key="6">
    <source>
        <dbReference type="SAM" id="Coils"/>
    </source>
</evidence>
<dbReference type="InterPro" id="IPR004869">
    <property type="entry name" value="MMPL_dom"/>
</dbReference>
<feature type="transmembrane region" description="Helical" evidence="8">
    <location>
        <begin position="362"/>
        <end position="382"/>
    </location>
</feature>
<feature type="transmembrane region" description="Helical" evidence="8">
    <location>
        <begin position="499"/>
        <end position="518"/>
    </location>
</feature>
<dbReference type="GO" id="GO:0005886">
    <property type="term" value="C:plasma membrane"/>
    <property type="evidence" value="ECO:0007669"/>
    <property type="project" value="UniProtKB-SubCell"/>
</dbReference>
<keyword evidence="5 8" id="KW-0472">Membrane</keyword>
<sequence length="906" mass="94331">MAKLLQRLGRSSAAHAPIVVAIWVVLLVGAILLGTFAGGQYSSALTIPGTRSQDLADRLAEELPEAAKGSGTITFTSSDGEPLNDEEIAEISSALEAGGSVEGVSSVLDPFTVQEEMATGVEQATAGYDALVAGQEELDAGLEELEAGQAELDAAQEELDAGRAQLDEAMAQLPDVPVDQLPADVAAQVEALEAQVAELDAAQAEIDTQQATLDTARAEAAAGQEQLDAGFAELENAQALLDIMGDYTVVSDDGTAAIATVTFDGSGMTVPAETTTGLKDAISNNLSDNVEAYYSQSIATDLSNIVGAAEIIGLLVAAIVLYVMLRNLLTAALPLMTALIGVGITVMVTQALAGVIEMHQVSPILGVMLGLAVGIDYTLFVVNRHRTQLRRGYSVDESIGLAVGTSGNAVVFAGLTVIIALVALNVVGIPFLGILGNVAALAVLVAVLLTITLTPAMLHFLGYRVLPKKQRAEAKALDHIVPLETSNGKKQTPAPARHPWLTTVGSIILLGILAIPFFSMRLGLPDGSNEDPGTDAYESHMITSEAFGPGRNGPHIVAADLPGGLDEAASQEIITAVGQELYAHEEIVSVLPGGTSEDGTLAIFQVIGTTGPSDAETEDLVHDIRDMSPITVGDSEVAVEVTGQTAMQIDVSENLGEALPIYLGVVILISFILLVIVFRSILVPLLATVGFLFSVLAAMGAVVAIFQWGWFGEIFGVHNPGPVLSFLPTLIVGILFGLAMDYQLFLTTGMRESWAHGRPAKKAVVDGLYAGRAVVVAAALIMFSVFAGFIFSGMSMIRPIGFGLAIGILLDAFVVRMALVPAAMTILGERAWWIPAWLDKILPSVDVEGSSIQDETTFAEAPQGSASADSATNSDKVAVANKGSVPADSSNEPAGHGKHARPAEDQ</sequence>
<dbReference type="Gene3D" id="1.20.1640.10">
    <property type="entry name" value="Multidrug efflux transporter AcrB transmembrane domain"/>
    <property type="match status" value="2"/>
</dbReference>
<keyword evidence="4 8" id="KW-1133">Transmembrane helix</keyword>
<feature type="transmembrane region" description="Helical" evidence="8">
    <location>
        <begin position="767"/>
        <end position="791"/>
    </location>
</feature>
<evidence type="ECO:0000256" key="1">
    <source>
        <dbReference type="ARBA" id="ARBA00004651"/>
    </source>
</evidence>
<evidence type="ECO:0000313" key="11">
    <source>
        <dbReference type="Proteomes" id="UP000280344"/>
    </source>
</evidence>
<dbReference type="KEGG" id="flh:EJ997_02100"/>
<keyword evidence="6" id="KW-0175">Coiled coil</keyword>
<evidence type="ECO:0000256" key="5">
    <source>
        <dbReference type="ARBA" id="ARBA00023136"/>
    </source>
</evidence>
<evidence type="ECO:0000256" key="2">
    <source>
        <dbReference type="ARBA" id="ARBA00022475"/>
    </source>
</evidence>
<reference evidence="10 11" key="1">
    <citation type="submission" date="2018-12" db="EMBL/GenBank/DDBJ databases">
        <title>Complete genome sequence of Flaviflexus sp. H23T48.</title>
        <authorList>
            <person name="Bae J.-W."/>
            <person name="Lee J.-Y."/>
        </authorList>
    </citation>
    <scope>NUCLEOTIDE SEQUENCE [LARGE SCALE GENOMIC DNA]</scope>
    <source>
        <strain evidence="10 11">H23T48</strain>
    </source>
</reference>
<evidence type="ECO:0000256" key="8">
    <source>
        <dbReference type="SAM" id="Phobius"/>
    </source>
</evidence>
<feature type="compositionally biased region" description="Polar residues" evidence="7">
    <location>
        <begin position="864"/>
        <end position="875"/>
    </location>
</feature>
<evidence type="ECO:0000256" key="4">
    <source>
        <dbReference type="ARBA" id="ARBA00022989"/>
    </source>
</evidence>
<keyword evidence="3 8" id="KW-0812">Transmembrane</keyword>
<feature type="domain" description="SSD" evidence="9">
    <location>
        <begin position="335"/>
        <end position="460"/>
    </location>
</feature>